<dbReference type="EMBL" id="MTSU01000044">
    <property type="protein sequence ID" value="ONF90260.1"/>
    <property type="molecule type" value="Genomic_DNA"/>
</dbReference>
<dbReference type="AlphaFoldDB" id="A0AB73M4X2"/>
<proteinExistence type="predicted"/>
<evidence type="ECO:0000256" key="2">
    <source>
        <dbReference type="SAM" id="MobiDB-lite"/>
    </source>
</evidence>
<accession>A0AB73M4X2</accession>
<evidence type="ECO:0000256" key="1">
    <source>
        <dbReference type="SAM" id="Coils"/>
    </source>
</evidence>
<organism evidence="3 4">
    <name type="scientific">Leptospira santarosai</name>
    <dbReference type="NCBI Taxonomy" id="28183"/>
    <lineage>
        <taxon>Bacteria</taxon>
        <taxon>Pseudomonadati</taxon>
        <taxon>Spirochaetota</taxon>
        <taxon>Spirochaetia</taxon>
        <taxon>Leptospirales</taxon>
        <taxon>Leptospiraceae</taxon>
        <taxon>Leptospira</taxon>
    </lineage>
</organism>
<gene>
    <name evidence="3" type="ORF">BWD14_19830</name>
</gene>
<evidence type="ECO:0000313" key="3">
    <source>
        <dbReference type="EMBL" id="ONF90260.1"/>
    </source>
</evidence>
<name>A0AB73M4X2_9LEPT</name>
<keyword evidence="1" id="KW-0175">Coiled coil</keyword>
<feature type="region of interest" description="Disordered" evidence="2">
    <location>
        <begin position="951"/>
        <end position="970"/>
    </location>
</feature>
<dbReference type="RefSeq" id="WP_046943722.1">
    <property type="nucleotide sequence ID" value="NZ_CP028370.1"/>
</dbReference>
<evidence type="ECO:0000313" key="4">
    <source>
        <dbReference type="Proteomes" id="UP000189337"/>
    </source>
</evidence>
<dbReference type="Proteomes" id="UP000189337">
    <property type="component" value="Unassembled WGS sequence"/>
</dbReference>
<feature type="coiled-coil region" evidence="1">
    <location>
        <begin position="471"/>
        <end position="523"/>
    </location>
</feature>
<feature type="region of interest" description="Disordered" evidence="2">
    <location>
        <begin position="549"/>
        <end position="574"/>
    </location>
</feature>
<comment type="caution">
    <text evidence="3">The sequence shown here is derived from an EMBL/GenBank/DDBJ whole genome shotgun (WGS) entry which is preliminary data.</text>
</comment>
<sequence>MSQAQIGSDSFNRLKSAVESVRTKLDEAKKSGAEFGKTLSSAIDPKAFRQSLNTISGLETRLKKFQDAMSRSQIGGDSFNRLKSGVESVRVKLDEARKSGEDFNKQTLSLKTGLASLASGFTTRVITSEVKSFMDEAQKAQNTMSGLSAVIGYKFGKEAIPEAVSAVSAISNELNLNKEAVTATMRNFTSMGYSVTEASKLIRANADIGSVLRQSNYSLAESIEVVSQGYKAGNSILSDATGIQTNISKMLEIHGMKMDDLNDATKSAQARQVLLNETLRETEAFQGRAAEQAQGYAGALGRLDKSSNETKVALGKLYQESLLPILNLGSDGFSFLPGLFSNGDKVKKLDQEIILLRESLARVPEGSDEWKKIDAQIKKTQIEIINLGPSISHFGKSLTVAGTAGLTFYASLITITKGLELAGVAGAANWTKILGPFALGATALVFTIDIVERFRREGEQKDTEEKGRRLKERFKEDLESADKAINELAGASNLGYAVGEQKIEKLQKNLKNLGFTAEETEKIFKRNWLSGKQFISSEEVNRWRKAFSEIQKEESGPKAPSSSSSGGGKGKLKEDLSEQKRIIEEFWKSNPSTVKLTGTLESQSFEYLKKQLLDFSQKEGARIPLTLDGKSITPDKIQNKEQLERVVGEISKKYNISPDVVLKLKPENLRELDSLLAGARDEIDRKVRSGALSPKEAIKLHAQLDDAKTFDTITAKIQKFKTDWEQSTGPLAQTESQIYDISQQINVATNKSQGFLQSVTAWGKAAASAVVFLSAPVTQVLQAQAQALQVQSQNQIQQVQFYGQAFERFVDANLQTYLSAQDAELSKLQEKLGAMEEAEQAYEERKGERRDAEAQRIKEENEALYNEDAQKLEEKYNSQIASLEQESLDEELFNQRKAELFDRLQKDKQDLKDRYDKKTLEQIEKANKDADTADEKKKKEDEEKAKALAEQQKKIEADKTAATAKAEQDKQNAKRLTSYIEWQSGKSAFEANKQAQVAQAAFGIAQSAVQGAITFASSVAGYTAAGAALAGPTLGASMATMPALGIATGTVLGGLVAGAGMTASGLALSAAQSQNYPPWMGFSIGGLVEGGIQGKDSVPALLTPREVVVPESGWQDIRKDISESLIPKSNILNPNINIEWMDHSQNYSQIDKEAMLDYFLDELLKRLTQTGVLG</sequence>
<protein>
    <submittedName>
        <fullName evidence="3">Primosomal protein</fullName>
    </submittedName>
</protein>
<reference evidence="3 4" key="1">
    <citation type="submission" date="2017-01" db="EMBL/GenBank/DDBJ databases">
        <title>Comparative genomic analysis of Brazilian Leptospira santarosai.</title>
        <authorList>
            <person name="Moreno L.Z."/>
            <person name="Miraglia F."/>
            <person name="Kremer F.S."/>
            <person name="Eslabao M.R."/>
            <person name="Lilenbaum W."/>
            <person name="Dellagostin O.A."/>
            <person name="Moreno A.M."/>
        </authorList>
    </citation>
    <scope>NUCLEOTIDE SEQUENCE [LARGE SCALE GENOMIC DNA]</scope>
    <source>
        <strain evidence="3 4">M52/8-19</strain>
    </source>
</reference>